<sequence length="193" mass="21078">VLLGVISVAYGQHWNPAAPVQDTPEVAAAKAAHYAALSREQSLQQQQPHNWNQQPNQWNQQPNQWNQPQYNEPAKKWYGPLALPPGYDRNGAPLPVHDTAEVAAEKAKHFSLTGGFGAPAGPQWNQWNGAPAAPQWNQWNHNAGHGRWKRGAVLAAVSPLAYSHVTVAHATPVLATTHLLPTAHFAAPLLAHW</sequence>
<dbReference type="OMA" id="NQQPNQW"/>
<dbReference type="AlphaFoldDB" id="T1I585"/>
<dbReference type="EnsemblMetazoa" id="RPRC011454-RA">
    <property type="protein sequence ID" value="RPRC011454-PA"/>
    <property type="gene ID" value="RPRC011454"/>
</dbReference>
<feature type="compositionally biased region" description="Low complexity" evidence="1">
    <location>
        <begin position="44"/>
        <end position="69"/>
    </location>
</feature>
<proteinExistence type="predicted"/>
<dbReference type="VEuPathDB" id="VectorBase:RPRC011454"/>
<name>T1I585_RHOPR</name>
<dbReference type="Proteomes" id="UP000015103">
    <property type="component" value="Unassembled WGS sequence"/>
</dbReference>
<evidence type="ECO:0000313" key="3">
    <source>
        <dbReference type="Proteomes" id="UP000015103"/>
    </source>
</evidence>
<evidence type="ECO:0000256" key="1">
    <source>
        <dbReference type="SAM" id="MobiDB-lite"/>
    </source>
</evidence>
<reference evidence="2" key="1">
    <citation type="submission" date="2015-05" db="UniProtKB">
        <authorList>
            <consortium name="EnsemblMetazoa"/>
        </authorList>
    </citation>
    <scope>IDENTIFICATION</scope>
</reference>
<dbReference type="InParanoid" id="T1I585"/>
<feature type="region of interest" description="Disordered" evidence="1">
    <location>
        <begin position="37"/>
        <end position="73"/>
    </location>
</feature>
<keyword evidence="3" id="KW-1185">Reference proteome</keyword>
<evidence type="ECO:0000313" key="2">
    <source>
        <dbReference type="EnsemblMetazoa" id="RPRC011454-PA"/>
    </source>
</evidence>
<organism evidence="2 3">
    <name type="scientific">Rhodnius prolixus</name>
    <name type="common">Triatomid bug</name>
    <dbReference type="NCBI Taxonomy" id="13249"/>
    <lineage>
        <taxon>Eukaryota</taxon>
        <taxon>Metazoa</taxon>
        <taxon>Ecdysozoa</taxon>
        <taxon>Arthropoda</taxon>
        <taxon>Hexapoda</taxon>
        <taxon>Insecta</taxon>
        <taxon>Pterygota</taxon>
        <taxon>Neoptera</taxon>
        <taxon>Paraneoptera</taxon>
        <taxon>Hemiptera</taxon>
        <taxon>Heteroptera</taxon>
        <taxon>Panheteroptera</taxon>
        <taxon>Cimicomorpha</taxon>
        <taxon>Reduviidae</taxon>
        <taxon>Triatominae</taxon>
        <taxon>Rhodnius</taxon>
    </lineage>
</organism>
<accession>T1I585</accession>
<dbReference type="EMBL" id="ACPB03012621">
    <property type="status" value="NOT_ANNOTATED_CDS"/>
    <property type="molecule type" value="Genomic_DNA"/>
</dbReference>
<protein>
    <submittedName>
        <fullName evidence="2">Uncharacterized protein</fullName>
    </submittedName>
</protein>
<dbReference type="HOGENOM" id="CLU_1412132_0_0_1"/>